<sequence>MDIPENKKIVLFDGVCNFCNASVRFIIKRDKKDKFRFASLQSDLGQKLTRERGIDTSEIDSIILIDPGNAYYIKSTAALEICKDLSGLYPALRLFLVLPEGFRNLIYDFVARHRYQWFGKSETCPMPSEEEQSKFLDT</sequence>
<dbReference type="InterPro" id="IPR007263">
    <property type="entry name" value="DCC1-like"/>
</dbReference>
<gene>
    <name evidence="1" type="ORF">SAMN04488027_11518</name>
</gene>
<dbReference type="RefSeq" id="WP_093369642.1">
    <property type="nucleotide sequence ID" value="NZ_FNCW01000015.1"/>
</dbReference>
<protein>
    <submittedName>
        <fullName evidence="1">Predicted thiol-disulfide oxidoreductase YuxK, DCC family</fullName>
    </submittedName>
</protein>
<dbReference type="PANTHER" id="PTHR33639">
    <property type="entry name" value="THIOL-DISULFIDE OXIDOREDUCTASE DCC"/>
    <property type="match status" value="1"/>
</dbReference>
<dbReference type="OrthoDB" id="9785438at2"/>
<keyword evidence="2" id="KW-1185">Reference proteome</keyword>
<dbReference type="STRING" id="470826.SAMN04488027_11518"/>
<dbReference type="Pfam" id="PF04134">
    <property type="entry name" value="DCC1-like"/>
    <property type="match status" value="1"/>
</dbReference>
<dbReference type="GO" id="GO:0015035">
    <property type="term" value="F:protein-disulfide reductase activity"/>
    <property type="evidence" value="ECO:0007669"/>
    <property type="project" value="InterPro"/>
</dbReference>
<accession>A0A1G7YX46</accession>
<dbReference type="EMBL" id="FNCW01000015">
    <property type="protein sequence ID" value="SDH01088.1"/>
    <property type="molecule type" value="Genomic_DNA"/>
</dbReference>
<organism evidence="1 2">
    <name type="scientific">Psychroflexus sediminis</name>
    <dbReference type="NCBI Taxonomy" id="470826"/>
    <lineage>
        <taxon>Bacteria</taxon>
        <taxon>Pseudomonadati</taxon>
        <taxon>Bacteroidota</taxon>
        <taxon>Flavobacteriia</taxon>
        <taxon>Flavobacteriales</taxon>
        <taxon>Flavobacteriaceae</taxon>
        <taxon>Psychroflexus</taxon>
    </lineage>
</organism>
<evidence type="ECO:0000313" key="1">
    <source>
        <dbReference type="EMBL" id="SDH01088.1"/>
    </source>
</evidence>
<dbReference type="InterPro" id="IPR052927">
    <property type="entry name" value="DCC_oxidoreductase"/>
</dbReference>
<dbReference type="PANTHER" id="PTHR33639:SF2">
    <property type="entry name" value="DUF393 DOMAIN-CONTAINING PROTEIN"/>
    <property type="match status" value="1"/>
</dbReference>
<proteinExistence type="predicted"/>
<evidence type="ECO:0000313" key="2">
    <source>
        <dbReference type="Proteomes" id="UP000199296"/>
    </source>
</evidence>
<name>A0A1G7YX46_9FLAO</name>
<dbReference type="AlphaFoldDB" id="A0A1G7YX46"/>
<dbReference type="Proteomes" id="UP000199296">
    <property type="component" value="Unassembled WGS sequence"/>
</dbReference>
<reference evidence="1 2" key="1">
    <citation type="submission" date="2016-10" db="EMBL/GenBank/DDBJ databases">
        <authorList>
            <person name="de Groot N.N."/>
        </authorList>
    </citation>
    <scope>NUCLEOTIDE SEQUENCE [LARGE SCALE GENOMIC DNA]</scope>
    <source>
        <strain evidence="1 2">DSM 19803</strain>
    </source>
</reference>